<organism evidence="10 15">
    <name type="scientific">Phytophthora rubi</name>
    <dbReference type="NCBI Taxonomy" id="129364"/>
    <lineage>
        <taxon>Eukaryota</taxon>
        <taxon>Sar</taxon>
        <taxon>Stramenopiles</taxon>
        <taxon>Oomycota</taxon>
        <taxon>Peronosporomycetes</taxon>
        <taxon>Peronosporales</taxon>
        <taxon>Peronosporaceae</taxon>
        <taxon>Phytophthora</taxon>
    </lineage>
</organism>
<dbReference type="SUPFAM" id="SSF47571">
    <property type="entry name" value="Cloroperoxidase"/>
    <property type="match status" value="1"/>
</dbReference>
<dbReference type="EMBL" id="QXFV01004553">
    <property type="protein sequence ID" value="KAE8968996.1"/>
    <property type="molecule type" value="Genomic_DNA"/>
</dbReference>
<dbReference type="GO" id="GO:0004601">
    <property type="term" value="F:peroxidase activity"/>
    <property type="evidence" value="ECO:0007669"/>
    <property type="project" value="UniProtKB-KW"/>
</dbReference>
<protein>
    <recommendedName>
        <fullName evidence="9">Heme haloperoxidase family profile domain-containing protein</fullName>
    </recommendedName>
</protein>
<dbReference type="OrthoDB" id="407298at2759"/>
<keyword evidence="6" id="KW-0408">Iron</keyword>
<proteinExistence type="inferred from homology"/>
<comment type="cofactor">
    <cofactor evidence="1">
        <name>heme b</name>
        <dbReference type="ChEBI" id="CHEBI:60344"/>
    </cofactor>
</comment>
<evidence type="ECO:0000256" key="2">
    <source>
        <dbReference type="ARBA" id="ARBA00022559"/>
    </source>
</evidence>
<dbReference type="Gene3D" id="1.10.489.10">
    <property type="entry name" value="Chloroperoxidase-like"/>
    <property type="match status" value="1"/>
</dbReference>
<dbReference type="AlphaFoldDB" id="A0A6A3HDP7"/>
<accession>A0A6A3HDP7</accession>
<name>A0A6A3HDP7_9STRA</name>
<keyword evidence="2" id="KW-0575">Peroxidase</keyword>
<dbReference type="Pfam" id="PF01328">
    <property type="entry name" value="Peroxidase_2"/>
    <property type="match status" value="1"/>
</dbReference>
<dbReference type="Proteomes" id="UP000434957">
    <property type="component" value="Unassembled WGS sequence"/>
</dbReference>
<keyword evidence="3" id="KW-0349">Heme</keyword>
<evidence type="ECO:0000256" key="4">
    <source>
        <dbReference type="ARBA" id="ARBA00022723"/>
    </source>
</evidence>
<evidence type="ECO:0000256" key="8">
    <source>
        <dbReference type="SAM" id="SignalP"/>
    </source>
</evidence>
<evidence type="ECO:0000256" key="6">
    <source>
        <dbReference type="ARBA" id="ARBA00023004"/>
    </source>
</evidence>
<sequence>MVSVTASFAFVVATFGVAYGYTEAEAEAALAEAAALSEGEYYRPPAHLTSGAVNATTPFRRSPCPAMNTLANHGYLPRDGKNITVDQALAVVMEKFNIAEDLAAVMGSLSPDLFDMNDLSKHNDKVEHDASLARIDSYFGVDPYVITPGLINDVLNYGLDGSVDVTDVATIRAARVAWGKEHNPEFDFGATPAFIAGAESALFLRGFGGNNGNSTATTFVATFFLQEMFPEGWTKPDTSVSYDDAIATISYLDAVSV</sequence>
<evidence type="ECO:0000313" key="12">
    <source>
        <dbReference type="EMBL" id="KAE9276748.1"/>
    </source>
</evidence>
<dbReference type="EMBL" id="QXFU01004574">
    <property type="protein sequence ID" value="KAE8968096.1"/>
    <property type="molecule type" value="Genomic_DNA"/>
</dbReference>
<evidence type="ECO:0000256" key="1">
    <source>
        <dbReference type="ARBA" id="ARBA00001970"/>
    </source>
</evidence>
<keyword evidence="4" id="KW-0479">Metal-binding</keyword>
<evidence type="ECO:0000313" key="13">
    <source>
        <dbReference type="Proteomes" id="UP000429607"/>
    </source>
</evidence>
<dbReference type="PANTHER" id="PTHR33577:SF9">
    <property type="entry name" value="PEROXIDASE STCC"/>
    <property type="match status" value="1"/>
</dbReference>
<dbReference type="GO" id="GO:0046872">
    <property type="term" value="F:metal ion binding"/>
    <property type="evidence" value="ECO:0007669"/>
    <property type="project" value="UniProtKB-KW"/>
</dbReference>
<dbReference type="Proteomes" id="UP000435112">
    <property type="component" value="Unassembled WGS sequence"/>
</dbReference>
<evidence type="ECO:0000313" key="10">
    <source>
        <dbReference type="EMBL" id="KAE8968096.1"/>
    </source>
</evidence>
<dbReference type="Proteomes" id="UP000429607">
    <property type="component" value="Unassembled WGS sequence"/>
</dbReference>
<dbReference type="EMBL" id="QXFT01004634">
    <property type="protein sequence ID" value="KAE9276748.1"/>
    <property type="molecule type" value="Genomic_DNA"/>
</dbReference>
<feature type="chain" id="PRO_5033520905" description="Heme haloperoxidase family profile domain-containing protein" evidence="8">
    <location>
        <begin position="25"/>
        <end position="257"/>
    </location>
</feature>
<dbReference type="PROSITE" id="PS51405">
    <property type="entry name" value="HEME_HALOPEROXIDASE"/>
    <property type="match status" value="1"/>
</dbReference>
<dbReference type="InterPro" id="IPR000028">
    <property type="entry name" value="Chloroperoxidase"/>
</dbReference>
<feature type="domain" description="Heme haloperoxidase family profile" evidence="9">
    <location>
        <begin position="37"/>
        <end position="256"/>
    </location>
</feature>
<dbReference type="PANTHER" id="PTHR33577">
    <property type="entry name" value="STERIGMATOCYSTIN BIOSYNTHESIS PEROXIDASE STCC-RELATED"/>
    <property type="match status" value="1"/>
</dbReference>
<comment type="caution">
    <text evidence="10">The sequence shown here is derived from an EMBL/GenBank/DDBJ whole genome shotgun (WGS) entry which is preliminary data.</text>
</comment>
<evidence type="ECO:0000313" key="15">
    <source>
        <dbReference type="Proteomes" id="UP000435112"/>
    </source>
</evidence>
<evidence type="ECO:0000256" key="7">
    <source>
        <dbReference type="ARBA" id="ARBA00025795"/>
    </source>
</evidence>
<feature type="signal peptide" evidence="8">
    <location>
        <begin position="1"/>
        <end position="24"/>
    </location>
</feature>
<keyword evidence="14" id="KW-1185">Reference proteome</keyword>
<comment type="similarity">
    <text evidence="7">Belongs to the chloroperoxidase family.</text>
</comment>
<evidence type="ECO:0000313" key="14">
    <source>
        <dbReference type="Proteomes" id="UP000434957"/>
    </source>
</evidence>
<gene>
    <name evidence="11" type="ORF">PR001_g27629</name>
    <name evidence="10" type="ORF">PR002_g27862</name>
    <name evidence="12" type="ORF">PR003_g28978</name>
</gene>
<reference evidence="13 15" key="1">
    <citation type="submission" date="2018-09" db="EMBL/GenBank/DDBJ databases">
        <title>Genomic investigation of the strawberry pathogen Phytophthora fragariae indicates pathogenicity is determined by transcriptional variation in three key races.</title>
        <authorList>
            <person name="Adams T.M."/>
            <person name="Armitage A.D."/>
            <person name="Sobczyk M.K."/>
            <person name="Bates H.J."/>
            <person name="Dunwell J.M."/>
            <person name="Nellist C.F."/>
            <person name="Harrison R.J."/>
        </authorList>
    </citation>
    <scope>NUCLEOTIDE SEQUENCE [LARGE SCALE GENOMIC DNA]</scope>
    <source>
        <strain evidence="11 13">SCRP249</strain>
        <strain evidence="10 15">SCRP324</strain>
        <strain evidence="12 14">SCRP333</strain>
    </source>
</reference>
<evidence type="ECO:0000313" key="11">
    <source>
        <dbReference type="EMBL" id="KAE8968996.1"/>
    </source>
</evidence>
<dbReference type="InterPro" id="IPR036851">
    <property type="entry name" value="Chloroperoxidase-like_sf"/>
</dbReference>
<keyword evidence="5" id="KW-0560">Oxidoreductase</keyword>
<evidence type="ECO:0000256" key="5">
    <source>
        <dbReference type="ARBA" id="ARBA00023002"/>
    </source>
</evidence>
<keyword evidence="8" id="KW-0732">Signal</keyword>
<evidence type="ECO:0000256" key="3">
    <source>
        <dbReference type="ARBA" id="ARBA00022617"/>
    </source>
</evidence>
<evidence type="ECO:0000259" key="9">
    <source>
        <dbReference type="PROSITE" id="PS51405"/>
    </source>
</evidence>